<feature type="compositionally biased region" description="Polar residues" evidence="1">
    <location>
        <begin position="132"/>
        <end position="160"/>
    </location>
</feature>
<proteinExistence type="predicted"/>
<reference evidence="2 3" key="1">
    <citation type="submission" date="2024-05" db="EMBL/GenBank/DDBJ databases">
        <title>Long read based assembly of the Candida bracarensis genome reveals expanded adhesin content.</title>
        <authorList>
            <person name="Marcet-Houben M."/>
            <person name="Ksiezopolska E."/>
            <person name="Gabaldon T."/>
        </authorList>
    </citation>
    <scope>NUCLEOTIDE SEQUENCE [LARGE SCALE GENOMIC DNA]</scope>
    <source>
        <strain evidence="2 3">CBM6</strain>
    </source>
</reference>
<evidence type="ECO:0000313" key="2">
    <source>
        <dbReference type="EMBL" id="KAL3233526.1"/>
    </source>
</evidence>
<dbReference type="Proteomes" id="UP001623330">
    <property type="component" value="Unassembled WGS sequence"/>
</dbReference>
<organism evidence="2 3">
    <name type="scientific">Nakaseomyces bracarensis</name>
    <dbReference type="NCBI Taxonomy" id="273131"/>
    <lineage>
        <taxon>Eukaryota</taxon>
        <taxon>Fungi</taxon>
        <taxon>Dikarya</taxon>
        <taxon>Ascomycota</taxon>
        <taxon>Saccharomycotina</taxon>
        <taxon>Saccharomycetes</taxon>
        <taxon>Saccharomycetales</taxon>
        <taxon>Saccharomycetaceae</taxon>
        <taxon>Nakaseomyces</taxon>
    </lineage>
</organism>
<protein>
    <submittedName>
        <fullName evidence="2">Repression factor of MSEs protein 1</fullName>
    </submittedName>
</protein>
<sequence length="270" mass="30968">MVRKYVTAPLEFRKQDIHDTIKELLDDIKPIEFESYRDYYLINTFKKGISASGRVNFDNLRSGKHAVYYQKLKRTKTKNENEESNDGSRSSSSGRSRTRSTDGESDDTDYTSSSAKRRNTRSSTSEEKPLVTGTSEKNFINGDISKSSILPGSNRNQGNVRRSSRLSSQQSPSRRRNSADEDDIYGSLDQESGAHIKDLYESLVEKVIEPNRRSDWVLPPRLRYQPEKQLRTKPVFDTVKINELIANKSIRNIMSRFEGGVAGVRKRDWE</sequence>
<name>A0ABR4NXC2_9SACH</name>
<gene>
    <name evidence="2" type="ORF">RNJ44_03566</name>
</gene>
<dbReference type="EMBL" id="JBEVYD010000004">
    <property type="protein sequence ID" value="KAL3233526.1"/>
    <property type="molecule type" value="Genomic_DNA"/>
</dbReference>
<accession>A0ABR4NXC2</accession>
<comment type="caution">
    <text evidence="2">The sequence shown here is derived from an EMBL/GenBank/DDBJ whole genome shotgun (WGS) entry which is preliminary data.</text>
</comment>
<evidence type="ECO:0000313" key="3">
    <source>
        <dbReference type="Proteomes" id="UP001623330"/>
    </source>
</evidence>
<evidence type="ECO:0000256" key="1">
    <source>
        <dbReference type="SAM" id="MobiDB-lite"/>
    </source>
</evidence>
<feature type="region of interest" description="Disordered" evidence="1">
    <location>
        <begin position="73"/>
        <end position="189"/>
    </location>
</feature>
<keyword evidence="3" id="KW-1185">Reference proteome</keyword>